<dbReference type="NCBIfam" id="TIGR00328">
    <property type="entry name" value="flhB"/>
    <property type="match status" value="1"/>
</dbReference>
<dbReference type="InterPro" id="IPR029025">
    <property type="entry name" value="T3SS_substrate_exporter_C"/>
</dbReference>
<dbReference type="InterPro" id="IPR006135">
    <property type="entry name" value="T3SS_substrate_exporter"/>
</dbReference>
<accession>A0A2K8QNG5</accession>
<comment type="similarity">
    <text evidence="2 13">Belongs to the type III secretion exporter family.</text>
</comment>
<keyword evidence="9 13" id="KW-1133">Transmembrane helix</keyword>
<feature type="transmembrane region" description="Helical" evidence="13">
    <location>
        <begin position="36"/>
        <end position="55"/>
    </location>
</feature>
<dbReference type="GO" id="GO:0044780">
    <property type="term" value="P:bacterial-type flagellum assembly"/>
    <property type="evidence" value="ECO:0007669"/>
    <property type="project" value="InterPro"/>
</dbReference>
<keyword evidence="6 13" id="KW-0812">Transmembrane</keyword>
<evidence type="ECO:0000256" key="10">
    <source>
        <dbReference type="ARBA" id="ARBA00023136"/>
    </source>
</evidence>
<evidence type="ECO:0000256" key="6">
    <source>
        <dbReference type="ARBA" id="ARBA00022692"/>
    </source>
</evidence>
<keyword evidence="15" id="KW-0969">Cilium</keyword>
<feature type="transmembrane region" description="Helical" evidence="13">
    <location>
        <begin position="189"/>
        <end position="214"/>
    </location>
</feature>
<dbReference type="Gene3D" id="3.40.1690.10">
    <property type="entry name" value="secretion proteins EscU"/>
    <property type="match status" value="1"/>
</dbReference>
<feature type="transmembrane region" description="Helical" evidence="13">
    <location>
        <begin position="138"/>
        <end position="164"/>
    </location>
</feature>
<dbReference type="GeneID" id="66565493"/>
<dbReference type="PANTHER" id="PTHR30531">
    <property type="entry name" value="FLAGELLAR BIOSYNTHETIC PROTEIN FLHB"/>
    <property type="match status" value="1"/>
</dbReference>
<keyword evidence="11 13" id="KW-1006">Bacterial flagellum protein export</keyword>
<protein>
    <recommendedName>
        <fullName evidence="3 13">Flagellar biosynthetic protein FlhB</fullName>
    </recommendedName>
</protein>
<dbReference type="PANTHER" id="PTHR30531:SF12">
    <property type="entry name" value="FLAGELLAR BIOSYNTHETIC PROTEIN FLHB"/>
    <property type="match status" value="1"/>
</dbReference>
<dbReference type="RefSeq" id="WP_038919577.1">
    <property type="nucleotide sequence ID" value="NZ_BMJF01000002.1"/>
</dbReference>
<comment type="function">
    <text evidence="12 13">Required for formation of the rod structure in the basal body of the flagellar apparatus. Together with FliI and FliH, may constitute the export apparatus of flagellin.</text>
</comment>
<dbReference type="InterPro" id="IPR006136">
    <property type="entry name" value="FlhB"/>
</dbReference>
<dbReference type="FunFam" id="3.40.1690.10:FF:000001">
    <property type="entry name" value="Flagellar biosynthetic protein FlhB"/>
    <property type="match status" value="1"/>
</dbReference>
<dbReference type="KEGG" id="dfn:CVE23_14260"/>
<evidence type="ECO:0000256" key="9">
    <source>
        <dbReference type="ARBA" id="ARBA00022989"/>
    </source>
</evidence>
<dbReference type="PRINTS" id="PR00950">
    <property type="entry name" value="TYPE3IMSPROT"/>
</dbReference>
<evidence type="ECO:0000256" key="4">
    <source>
        <dbReference type="ARBA" id="ARBA00022448"/>
    </source>
</evidence>
<evidence type="ECO:0000256" key="5">
    <source>
        <dbReference type="ARBA" id="ARBA00022475"/>
    </source>
</evidence>
<feature type="compositionally biased region" description="Basic and acidic residues" evidence="14">
    <location>
        <begin position="7"/>
        <end position="27"/>
    </location>
</feature>
<keyword evidence="7 13" id="KW-1005">Bacterial flagellum biogenesis</keyword>
<organism evidence="15 16">
    <name type="scientific">Dickeya fangzhongdai</name>
    <dbReference type="NCBI Taxonomy" id="1778540"/>
    <lineage>
        <taxon>Bacteria</taxon>
        <taxon>Pseudomonadati</taxon>
        <taxon>Pseudomonadota</taxon>
        <taxon>Gammaproteobacteria</taxon>
        <taxon>Enterobacterales</taxon>
        <taxon>Pectobacteriaceae</taxon>
        <taxon>Dickeya</taxon>
    </lineage>
</organism>
<dbReference type="AlphaFoldDB" id="A0A2K8QNG5"/>
<dbReference type="EMBL" id="CP025003">
    <property type="protein sequence ID" value="ATZ95041.1"/>
    <property type="molecule type" value="Genomic_DNA"/>
</dbReference>
<keyword evidence="16" id="KW-1185">Reference proteome</keyword>
<evidence type="ECO:0000256" key="2">
    <source>
        <dbReference type="ARBA" id="ARBA00010690"/>
    </source>
</evidence>
<keyword evidence="10 13" id="KW-0472">Membrane</keyword>
<evidence type="ECO:0000313" key="15">
    <source>
        <dbReference type="EMBL" id="ATZ95041.1"/>
    </source>
</evidence>
<dbReference type="SUPFAM" id="SSF160544">
    <property type="entry name" value="EscU C-terminal domain-like"/>
    <property type="match status" value="1"/>
</dbReference>
<evidence type="ECO:0000256" key="8">
    <source>
        <dbReference type="ARBA" id="ARBA00022927"/>
    </source>
</evidence>
<dbReference type="OrthoDB" id="9807950at2"/>
<feature type="transmembrane region" description="Helical" evidence="13">
    <location>
        <begin position="92"/>
        <end position="117"/>
    </location>
</feature>
<keyword evidence="15" id="KW-0966">Cell projection</keyword>
<feature type="region of interest" description="Disordered" evidence="14">
    <location>
        <begin position="1"/>
        <end position="27"/>
    </location>
</feature>
<keyword evidence="15" id="KW-0282">Flagellum</keyword>
<evidence type="ECO:0000256" key="3">
    <source>
        <dbReference type="ARBA" id="ARBA00021622"/>
    </source>
</evidence>
<evidence type="ECO:0000256" key="12">
    <source>
        <dbReference type="ARBA" id="ARBA00025078"/>
    </source>
</evidence>
<evidence type="ECO:0000313" key="16">
    <source>
        <dbReference type="Proteomes" id="UP000231901"/>
    </source>
</evidence>
<dbReference type="GO" id="GO:0005886">
    <property type="term" value="C:plasma membrane"/>
    <property type="evidence" value="ECO:0007669"/>
    <property type="project" value="UniProtKB-SubCell"/>
</dbReference>
<dbReference type="GO" id="GO:0009306">
    <property type="term" value="P:protein secretion"/>
    <property type="evidence" value="ECO:0007669"/>
    <property type="project" value="InterPro"/>
</dbReference>
<evidence type="ECO:0000256" key="13">
    <source>
        <dbReference type="RuleBase" id="RU364091"/>
    </source>
</evidence>
<evidence type="ECO:0000256" key="11">
    <source>
        <dbReference type="ARBA" id="ARBA00023225"/>
    </source>
</evidence>
<reference evidence="16" key="1">
    <citation type="journal article" date="2018" name="Genome Announc.">
        <title>Complete genome sequence of a Dickeya fangzhongdai type strain causing bleeding canker of pear tree trunks.</title>
        <authorList>
            <person name="Zhao Y."/>
            <person name="Tian Y."/>
            <person name="Li X."/>
            <person name="Hu B."/>
        </authorList>
    </citation>
    <scope>NUCLEOTIDE SEQUENCE [LARGE SCALE GENOMIC DNA]</scope>
    <source>
        <strain evidence="16">DSM 101947</strain>
    </source>
</reference>
<keyword evidence="5 13" id="KW-1003">Cell membrane</keyword>
<gene>
    <name evidence="13 15" type="primary">flhB</name>
    <name evidence="15" type="ORF">CVE23_14260</name>
</gene>
<evidence type="ECO:0000256" key="1">
    <source>
        <dbReference type="ARBA" id="ARBA00004651"/>
    </source>
</evidence>
<keyword evidence="8 13" id="KW-0653">Protein transport</keyword>
<proteinExistence type="inferred from homology"/>
<dbReference type="Pfam" id="PF01312">
    <property type="entry name" value="Bac_export_2"/>
    <property type="match status" value="1"/>
</dbReference>
<dbReference type="Gene3D" id="6.10.250.2080">
    <property type="match status" value="1"/>
</dbReference>
<comment type="subcellular location">
    <subcellularLocation>
        <location evidence="1">Cell membrane</location>
        <topology evidence="1">Multi-pass membrane protein</topology>
    </subcellularLocation>
</comment>
<dbReference type="Proteomes" id="UP000231901">
    <property type="component" value="Chromosome"/>
</dbReference>
<sequence length="383" mass="42983">MADDSDLEKTEAPTPQRTEKAREEGQIPRSRELTSVLMLIAGLAILWGSGSGMAARLTDMMAKGLIFDHNFISDERLIISHVGSLIEQAVMALVPILFGLVLVALAAPILLGGLIFSTKAISFDFGKMNPLSGLKRMFSTHVLAELFKAILKAVIVGCITFWFLKHNWNSMLHLVSEPLGIAIKDALNIAFLCCFWVILGLFPMVAFDVGWQIWSHIKRLRMSKQEIRDEYKEHEGDPHIKGRIRQQQRAMAQRRMMADVPKADVIVTNPTHYAVALKYDEKKMHAPKVLAKGTNQIAQRIRELGAEHRIPILEAPPLARALYRHTEIGHHIPTGLYAAVAEVLSWVYQLKRWKREGGLIPRKPKNLPVPDALDFAKEKTTDG</sequence>
<evidence type="ECO:0000256" key="14">
    <source>
        <dbReference type="SAM" id="MobiDB-lite"/>
    </source>
</evidence>
<keyword evidence="4 13" id="KW-0813">Transport</keyword>
<name>A0A2K8QNG5_9GAMM</name>
<evidence type="ECO:0000256" key="7">
    <source>
        <dbReference type="ARBA" id="ARBA00022795"/>
    </source>
</evidence>